<dbReference type="Pfam" id="PF18929">
    <property type="entry name" value="DUF5678"/>
    <property type="match status" value="1"/>
</dbReference>
<comment type="caution">
    <text evidence="2">The sequence shown here is derived from an EMBL/GenBank/DDBJ whole genome shotgun (WGS) entry which is preliminary data.</text>
</comment>
<reference evidence="2 3" key="1">
    <citation type="journal article" date="2016" name="Nat. Commun.">
        <title>Thousands of microbial genomes shed light on interconnected biogeochemical processes in an aquifer system.</title>
        <authorList>
            <person name="Anantharaman K."/>
            <person name="Brown C.T."/>
            <person name="Hug L.A."/>
            <person name="Sharon I."/>
            <person name="Castelle C.J."/>
            <person name="Probst A.J."/>
            <person name="Thomas B.C."/>
            <person name="Singh A."/>
            <person name="Wilkins M.J."/>
            <person name="Karaoz U."/>
            <person name="Brodie E.L."/>
            <person name="Williams K.H."/>
            <person name="Hubbard S.S."/>
            <person name="Banfield J.F."/>
        </authorList>
    </citation>
    <scope>NUCLEOTIDE SEQUENCE [LARGE SCALE GENOMIC DNA]</scope>
</reference>
<sequence>MKISYAKLQKRYSGMYVLTDKPGGKVVAASRNLGKAFKEAEKKGYKLPAVQYIQPVGTVAIYEVQISLRD</sequence>
<evidence type="ECO:0000313" key="2">
    <source>
        <dbReference type="EMBL" id="OGD98843.1"/>
    </source>
</evidence>
<dbReference type="InterPro" id="IPR043734">
    <property type="entry name" value="DUF5678"/>
</dbReference>
<dbReference type="Proteomes" id="UP000176740">
    <property type="component" value="Unassembled WGS sequence"/>
</dbReference>
<evidence type="ECO:0000259" key="1">
    <source>
        <dbReference type="Pfam" id="PF18929"/>
    </source>
</evidence>
<proteinExistence type="predicted"/>
<evidence type="ECO:0000313" key="3">
    <source>
        <dbReference type="Proteomes" id="UP000176740"/>
    </source>
</evidence>
<dbReference type="AlphaFoldDB" id="A0A1F5H3Y1"/>
<organism evidence="2 3">
    <name type="scientific">Candidatus Curtissbacteria bacterium RIFCSPLOWO2_01_FULL_38_11b</name>
    <dbReference type="NCBI Taxonomy" id="1797725"/>
    <lineage>
        <taxon>Bacteria</taxon>
        <taxon>Candidatus Curtissiibacteriota</taxon>
    </lineage>
</organism>
<protein>
    <recommendedName>
        <fullName evidence="1">DUF5678 domain-containing protein</fullName>
    </recommendedName>
</protein>
<gene>
    <name evidence="2" type="ORF">A3A49_02855</name>
</gene>
<name>A0A1F5H3Y1_9BACT</name>
<accession>A0A1F5H3Y1</accession>
<dbReference type="EMBL" id="MFBO01000003">
    <property type="protein sequence ID" value="OGD98843.1"/>
    <property type="molecule type" value="Genomic_DNA"/>
</dbReference>
<feature type="domain" description="DUF5678" evidence="1">
    <location>
        <begin position="7"/>
        <end position="53"/>
    </location>
</feature>